<reference evidence="1" key="1">
    <citation type="submission" date="2022-01" db="EMBL/GenBank/DDBJ databases">
        <authorList>
            <person name="Criscuolo A."/>
        </authorList>
    </citation>
    <scope>NUCLEOTIDE SEQUENCE</scope>
    <source>
        <strain evidence="1">CIP111891</strain>
    </source>
</reference>
<comment type="caution">
    <text evidence="1">The sequence shown here is derived from an EMBL/GenBank/DDBJ whole genome shotgun (WGS) entry which is preliminary data.</text>
</comment>
<name>A0ABM9C2N4_9BACL</name>
<organism evidence="1 2">
    <name type="scientific">Paenibacillus allorhizoplanae</name>
    <dbReference type="NCBI Taxonomy" id="2905648"/>
    <lineage>
        <taxon>Bacteria</taxon>
        <taxon>Bacillati</taxon>
        <taxon>Bacillota</taxon>
        <taxon>Bacilli</taxon>
        <taxon>Bacillales</taxon>
        <taxon>Paenibacillaceae</taxon>
        <taxon>Paenibacillus</taxon>
    </lineage>
</organism>
<accession>A0ABM9C2N4</accession>
<gene>
    <name evidence="1" type="ORF">PAECIP111891_02015</name>
</gene>
<protein>
    <recommendedName>
        <fullName evidence="3">Transporter</fullName>
    </recommendedName>
</protein>
<keyword evidence="2" id="KW-1185">Reference proteome</keyword>
<evidence type="ECO:0000313" key="2">
    <source>
        <dbReference type="Proteomes" id="UP000838821"/>
    </source>
</evidence>
<dbReference type="Proteomes" id="UP000838821">
    <property type="component" value="Unassembled WGS sequence"/>
</dbReference>
<sequence length="81" mass="9526">MGYMQQTSPYGQNPMGLQHCLYHFTYLWLRNGDNFWFFLTTVGESSVHGYRFFGGRWNHYSIALRDIVSYSCSPNPTPTLY</sequence>
<evidence type="ECO:0008006" key="3">
    <source>
        <dbReference type="Google" id="ProtNLM"/>
    </source>
</evidence>
<evidence type="ECO:0000313" key="1">
    <source>
        <dbReference type="EMBL" id="CAH1202174.1"/>
    </source>
</evidence>
<dbReference type="EMBL" id="CAKMMW010000004">
    <property type="protein sequence ID" value="CAH1202174.1"/>
    <property type="molecule type" value="Genomic_DNA"/>
</dbReference>
<proteinExistence type="predicted"/>